<protein>
    <submittedName>
        <fullName evidence="1">Uncharacterized protein</fullName>
    </submittedName>
</protein>
<comment type="caution">
    <text evidence="1">The sequence shown here is derived from an EMBL/GenBank/DDBJ whole genome shotgun (WGS) entry which is preliminary data.</text>
</comment>
<reference evidence="2" key="1">
    <citation type="journal article" date="2019" name="Int. J. Syst. Evol. Microbiol.">
        <title>The Global Catalogue of Microorganisms (GCM) 10K type strain sequencing project: providing services to taxonomists for standard genome sequencing and annotation.</title>
        <authorList>
            <consortium name="The Broad Institute Genomics Platform"/>
            <consortium name="The Broad Institute Genome Sequencing Center for Infectious Disease"/>
            <person name="Wu L."/>
            <person name="Ma J."/>
        </authorList>
    </citation>
    <scope>NUCLEOTIDE SEQUENCE [LARGE SCALE GENOMIC DNA]</scope>
    <source>
        <strain evidence="2">KCTC 42217</strain>
    </source>
</reference>
<gene>
    <name evidence="1" type="ORF">ACFSJU_13480</name>
</gene>
<accession>A0ABW4ZN42</accession>
<keyword evidence="2" id="KW-1185">Reference proteome</keyword>
<name>A0ABW4ZN42_9SPHI</name>
<dbReference type="RefSeq" id="WP_255900909.1">
    <property type="nucleotide sequence ID" value="NZ_JAFMZO010000002.1"/>
</dbReference>
<dbReference type="Proteomes" id="UP001597387">
    <property type="component" value="Unassembled WGS sequence"/>
</dbReference>
<evidence type="ECO:0000313" key="2">
    <source>
        <dbReference type="Proteomes" id="UP001597387"/>
    </source>
</evidence>
<organism evidence="1 2">
    <name type="scientific">Paradesertivirga mongoliensis</name>
    <dbReference type="NCBI Taxonomy" id="2100740"/>
    <lineage>
        <taxon>Bacteria</taxon>
        <taxon>Pseudomonadati</taxon>
        <taxon>Bacteroidota</taxon>
        <taxon>Sphingobacteriia</taxon>
        <taxon>Sphingobacteriales</taxon>
        <taxon>Sphingobacteriaceae</taxon>
        <taxon>Paradesertivirga</taxon>
    </lineage>
</organism>
<dbReference type="PROSITE" id="PS51257">
    <property type="entry name" value="PROKAR_LIPOPROTEIN"/>
    <property type="match status" value="1"/>
</dbReference>
<sequence length="76" mass="8335">MKVAIFILFLGFAACGPESSPEGRMTLKLKEIQSQLDSLNGSTELKAEIDSLKRQNSAILDSIGKINAELRVLKEK</sequence>
<proteinExistence type="predicted"/>
<dbReference type="EMBL" id="JBHUHZ010000002">
    <property type="protein sequence ID" value="MFD2163413.1"/>
    <property type="molecule type" value="Genomic_DNA"/>
</dbReference>
<evidence type="ECO:0000313" key="1">
    <source>
        <dbReference type="EMBL" id="MFD2163413.1"/>
    </source>
</evidence>